<organism evidence="4 5">
    <name type="scientific">Gemelliphila asaccharolytica</name>
    <dbReference type="NCBI Taxonomy" id="502393"/>
    <lineage>
        <taxon>Bacteria</taxon>
        <taxon>Bacillati</taxon>
        <taxon>Bacillota</taxon>
        <taxon>Bacilli</taxon>
        <taxon>Bacillales</taxon>
        <taxon>Gemellaceae</taxon>
        <taxon>Gemelliphila</taxon>
    </lineage>
</organism>
<gene>
    <name evidence="4" type="ORF">HMPREF1871_00699</name>
</gene>
<reference evidence="4 5" key="1">
    <citation type="submission" date="2016-01" db="EMBL/GenBank/DDBJ databases">
        <authorList>
            <person name="Mitreva M."/>
            <person name="Pepin K.H."/>
            <person name="Mihindukulasuriya K.A."/>
            <person name="Fulton R."/>
            <person name="Fronick C."/>
            <person name="O'Laughlin M."/>
            <person name="Miner T."/>
            <person name="Herter B."/>
            <person name="Rosa B.A."/>
            <person name="Cordes M."/>
            <person name="Tomlinson C."/>
            <person name="Wollam A."/>
            <person name="Palsikar V.B."/>
            <person name="Mardis E.R."/>
            <person name="Wilson R.K."/>
        </authorList>
    </citation>
    <scope>NUCLEOTIDE SEQUENCE [LARGE SCALE GENOMIC DNA]</scope>
    <source>
        <strain evidence="4 5">KA00071</strain>
    </source>
</reference>
<dbReference type="InterPro" id="IPR018392">
    <property type="entry name" value="LysM"/>
</dbReference>
<name>A0ABR5TLX8_9BACL</name>
<dbReference type="Pfam" id="PF01476">
    <property type="entry name" value="LysM"/>
    <property type="match status" value="1"/>
</dbReference>
<feature type="compositionally biased region" description="Basic and acidic residues" evidence="1">
    <location>
        <begin position="65"/>
        <end position="92"/>
    </location>
</feature>
<dbReference type="RefSeq" id="WP_066130071.1">
    <property type="nucleotide sequence ID" value="NZ_KQ959874.1"/>
</dbReference>
<dbReference type="Proteomes" id="UP000070467">
    <property type="component" value="Unassembled WGS sequence"/>
</dbReference>
<dbReference type="EMBL" id="LSDB01000023">
    <property type="protein sequence ID" value="KXB58033.1"/>
    <property type="molecule type" value="Genomic_DNA"/>
</dbReference>
<dbReference type="SUPFAM" id="SSF54106">
    <property type="entry name" value="LysM domain"/>
    <property type="match status" value="1"/>
</dbReference>
<evidence type="ECO:0000313" key="5">
    <source>
        <dbReference type="Proteomes" id="UP000070467"/>
    </source>
</evidence>
<keyword evidence="5" id="KW-1185">Reference proteome</keyword>
<dbReference type="InterPro" id="IPR036779">
    <property type="entry name" value="LysM_dom_sf"/>
</dbReference>
<protein>
    <submittedName>
        <fullName evidence="4">LysM domain protein</fullName>
    </submittedName>
</protein>
<dbReference type="SMART" id="SM00257">
    <property type="entry name" value="LysM"/>
    <property type="match status" value="1"/>
</dbReference>
<evidence type="ECO:0000256" key="2">
    <source>
        <dbReference type="SAM" id="Phobius"/>
    </source>
</evidence>
<comment type="caution">
    <text evidence="4">The sequence shown here is derived from an EMBL/GenBank/DDBJ whole genome shotgun (WGS) entry which is preliminary data.</text>
</comment>
<feature type="transmembrane region" description="Helical" evidence="2">
    <location>
        <begin position="9"/>
        <end position="29"/>
    </location>
</feature>
<keyword evidence="2" id="KW-1133">Transmembrane helix</keyword>
<keyword evidence="2" id="KW-0812">Transmembrane</keyword>
<keyword evidence="2" id="KW-0472">Membrane</keyword>
<dbReference type="CDD" id="cd00118">
    <property type="entry name" value="LysM"/>
    <property type="match status" value="1"/>
</dbReference>
<accession>A0ABR5TLX8</accession>
<dbReference type="Gene3D" id="3.10.350.10">
    <property type="entry name" value="LysM domain"/>
    <property type="match status" value="1"/>
</dbReference>
<evidence type="ECO:0000313" key="4">
    <source>
        <dbReference type="EMBL" id="KXB58033.1"/>
    </source>
</evidence>
<dbReference type="PROSITE" id="PS51782">
    <property type="entry name" value="LYSM"/>
    <property type="match status" value="1"/>
</dbReference>
<evidence type="ECO:0000259" key="3">
    <source>
        <dbReference type="PROSITE" id="PS51782"/>
    </source>
</evidence>
<sequence length="152" mass="17589">MNKKFKEIFVWIILIVISPIFLFLFTNIGNIVANKNNKNVTENKKEIYQEIPKESKKNSNLPSPDESKEKVENKNEVKNDVNEEVKKQDNGKLEKDKEIQYTIKSGDTLYSISQEHYGNDNIQKGIDLIKKSNELENDNLHAGEIIKIPKLD</sequence>
<feature type="domain" description="LysM" evidence="3">
    <location>
        <begin position="99"/>
        <end position="148"/>
    </location>
</feature>
<feature type="region of interest" description="Disordered" evidence="1">
    <location>
        <begin position="51"/>
        <end position="92"/>
    </location>
</feature>
<proteinExistence type="predicted"/>
<evidence type="ECO:0000256" key="1">
    <source>
        <dbReference type="SAM" id="MobiDB-lite"/>
    </source>
</evidence>